<keyword evidence="3" id="KW-1185">Reference proteome</keyword>
<proteinExistence type="predicted"/>
<dbReference type="Pfam" id="PF20150">
    <property type="entry name" value="2EXR"/>
    <property type="match status" value="1"/>
</dbReference>
<gene>
    <name evidence="2" type="ORF">BDW02DRAFT_569149</name>
</gene>
<dbReference type="AlphaFoldDB" id="A0A6A5KIT3"/>
<evidence type="ECO:0000313" key="3">
    <source>
        <dbReference type="Proteomes" id="UP000800040"/>
    </source>
</evidence>
<sequence>MSISILPKEIRLEIWALAYLNEPPRLVALETKSHDEDHDEQHFCPRYSPSPRPTVVNICHEARAEARYQAIRAKHVVQLPASLTGTNCDEFYFRVDTDMLLLQLEGPRVRHYDDSPNAGLLAHFSAATGCDFQALENVALTKVVSRGFRDDSLFNVLRAFPRISRIIMLLPDDVWNNDRQKELFVREAASKYTQVRG</sequence>
<evidence type="ECO:0000259" key="1">
    <source>
        <dbReference type="Pfam" id="PF20150"/>
    </source>
</evidence>
<reference evidence="2" key="1">
    <citation type="submission" date="2020-01" db="EMBL/GenBank/DDBJ databases">
        <authorList>
            <consortium name="DOE Joint Genome Institute"/>
            <person name="Haridas S."/>
            <person name="Albert R."/>
            <person name="Binder M."/>
            <person name="Bloem J."/>
            <person name="Labutti K."/>
            <person name="Salamov A."/>
            <person name="Andreopoulos B."/>
            <person name="Baker S.E."/>
            <person name="Barry K."/>
            <person name="Bills G."/>
            <person name="Bluhm B.H."/>
            <person name="Cannon C."/>
            <person name="Castanera R."/>
            <person name="Culley D.E."/>
            <person name="Daum C."/>
            <person name="Ezra D."/>
            <person name="Gonzalez J.B."/>
            <person name="Henrissat B."/>
            <person name="Kuo A."/>
            <person name="Liang C."/>
            <person name="Lipzen A."/>
            <person name="Lutzoni F."/>
            <person name="Magnuson J."/>
            <person name="Mondo S."/>
            <person name="Nolan M."/>
            <person name="Ohm R."/>
            <person name="Pangilinan J."/>
            <person name="Park H.-J."/>
            <person name="Ramirez L."/>
            <person name="Alfaro M."/>
            <person name="Sun H."/>
            <person name="Tritt A."/>
            <person name="Yoshinaga Y."/>
            <person name="Zwiers L.-H."/>
            <person name="Turgeon B.G."/>
            <person name="Goodwin S.B."/>
            <person name="Spatafora J.W."/>
            <person name="Crous P.W."/>
            <person name="Grigoriev I.V."/>
        </authorList>
    </citation>
    <scope>NUCLEOTIDE SEQUENCE</scope>
    <source>
        <strain evidence="2">P77</strain>
    </source>
</reference>
<protein>
    <recommendedName>
        <fullName evidence="1">2EXR domain-containing protein</fullName>
    </recommendedName>
</protein>
<dbReference type="InterPro" id="IPR045518">
    <property type="entry name" value="2EXR"/>
</dbReference>
<name>A0A6A5KIT3_9PLEO</name>
<organism evidence="2 3">
    <name type="scientific">Decorospora gaudefroyi</name>
    <dbReference type="NCBI Taxonomy" id="184978"/>
    <lineage>
        <taxon>Eukaryota</taxon>
        <taxon>Fungi</taxon>
        <taxon>Dikarya</taxon>
        <taxon>Ascomycota</taxon>
        <taxon>Pezizomycotina</taxon>
        <taxon>Dothideomycetes</taxon>
        <taxon>Pleosporomycetidae</taxon>
        <taxon>Pleosporales</taxon>
        <taxon>Pleosporineae</taxon>
        <taxon>Pleosporaceae</taxon>
        <taxon>Decorospora</taxon>
    </lineage>
</organism>
<dbReference type="EMBL" id="ML975303">
    <property type="protein sequence ID" value="KAF1834364.1"/>
    <property type="molecule type" value="Genomic_DNA"/>
</dbReference>
<feature type="domain" description="2EXR" evidence="1">
    <location>
        <begin position="6"/>
        <end position="100"/>
    </location>
</feature>
<dbReference type="Proteomes" id="UP000800040">
    <property type="component" value="Unassembled WGS sequence"/>
</dbReference>
<dbReference type="OrthoDB" id="3513892at2759"/>
<accession>A0A6A5KIT3</accession>
<evidence type="ECO:0000313" key="2">
    <source>
        <dbReference type="EMBL" id="KAF1834364.1"/>
    </source>
</evidence>